<organism evidence="1 2">
    <name type="scientific">Legionella quinlivanii</name>
    <dbReference type="NCBI Taxonomy" id="45073"/>
    <lineage>
        <taxon>Bacteria</taxon>
        <taxon>Pseudomonadati</taxon>
        <taxon>Pseudomonadota</taxon>
        <taxon>Gammaproteobacteria</taxon>
        <taxon>Legionellales</taxon>
        <taxon>Legionellaceae</taxon>
        <taxon>Legionella</taxon>
    </lineage>
</organism>
<accession>A0A0W0XLN6</accession>
<dbReference type="AlphaFoldDB" id="A0A0W0XLN6"/>
<sequence length="203" mass="23441">MPFNIPRLATLISRTKSISEVYAEERSQRDDNRSFITRWAFGKTDNKKRKQDTYFIEALANGIEANKGGYGNLDEEFKITPDMSQEDKLDRHDKKEAFLARVITGACIYALIKIDAEYKGNEEKIANSALASVIFKTYEFNKLSDIPIADVKSYLNDLDRYIDKMSKPRLPLVWHEQFPTTTSLRNDITSWETEFVRSHALTV</sequence>
<protein>
    <submittedName>
        <fullName evidence="1">Uncharacterized protein</fullName>
    </submittedName>
</protein>
<gene>
    <name evidence="1" type="ORF">Lqui_2974</name>
</gene>
<proteinExistence type="predicted"/>
<dbReference type="PATRIC" id="fig|45073.5.peg.3154"/>
<dbReference type="OrthoDB" id="5641453at2"/>
<keyword evidence="2" id="KW-1185">Reference proteome</keyword>
<reference evidence="1 2" key="1">
    <citation type="submission" date="2015-11" db="EMBL/GenBank/DDBJ databases">
        <title>Genomic analysis of 38 Legionella species identifies large and diverse effector repertoires.</title>
        <authorList>
            <person name="Burstein D."/>
            <person name="Amaro F."/>
            <person name="Zusman T."/>
            <person name="Lifshitz Z."/>
            <person name="Cohen O."/>
            <person name="Gilbert J.A."/>
            <person name="Pupko T."/>
            <person name="Shuman H.A."/>
            <person name="Segal G."/>
        </authorList>
    </citation>
    <scope>NUCLEOTIDE SEQUENCE [LARGE SCALE GENOMIC DNA]</scope>
    <source>
        <strain evidence="1 2">CDC#1442-AUS-E</strain>
    </source>
</reference>
<dbReference type="EMBL" id="LNYS01000025">
    <property type="protein sequence ID" value="KTD45503.1"/>
    <property type="molecule type" value="Genomic_DNA"/>
</dbReference>
<dbReference type="Proteomes" id="UP000054618">
    <property type="component" value="Unassembled WGS sequence"/>
</dbReference>
<comment type="caution">
    <text evidence="1">The sequence shown here is derived from an EMBL/GenBank/DDBJ whole genome shotgun (WGS) entry which is preliminary data.</text>
</comment>
<evidence type="ECO:0000313" key="1">
    <source>
        <dbReference type="EMBL" id="KTD45503.1"/>
    </source>
</evidence>
<name>A0A0W0XLN6_9GAMM</name>
<dbReference type="RefSeq" id="WP_058509020.1">
    <property type="nucleotide sequence ID" value="NZ_CAAAIK010000033.1"/>
</dbReference>
<evidence type="ECO:0000313" key="2">
    <source>
        <dbReference type="Proteomes" id="UP000054618"/>
    </source>
</evidence>